<dbReference type="AlphaFoldDB" id="A0A8H3QZL7"/>
<sequence length="148" mass="17306">MRNEFIDTVELLYGKLKRQEFVIFILHGDPELITDLCEINKVEYLKYDYFGGIALKYLEVVAISIRDFQNQEMAILLRENSWLVFMDDKHQCKVGESGYPVAAVERRRQVIVSKIKLFNESFYKGQVYVGLKDSIIQPSDPLRHIAEL</sequence>
<comment type="caution">
    <text evidence="1">The sequence shown here is derived from an EMBL/GenBank/DDBJ whole genome shotgun (WGS) entry which is preliminary data.</text>
</comment>
<protein>
    <submittedName>
        <fullName evidence="1">Uncharacterized protein LOC105334625</fullName>
    </submittedName>
</protein>
<dbReference type="Proteomes" id="UP000615446">
    <property type="component" value="Unassembled WGS sequence"/>
</dbReference>
<accession>A0A8H3QZL7</accession>
<dbReference type="EMBL" id="BLAL01000259">
    <property type="protein sequence ID" value="GES97372.1"/>
    <property type="molecule type" value="Genomic_DNA"/>
</dbReference>
<proteinExistence type="predicted"/>
<gene>
    <name evidence="1" type="ORF">RCL2_002396800</name>
</gene>
<evidence type="ECO:0000313" key="2">
    <source>
        <dbReference type="Proteomes" id="UP000615446"/>
    </source>
</evidence>
<organism evidence="1 2">
    <name type="scientific">Rhizophagus clarus</name>
    <dbReference type="NCBI Taxonomy" id="94130"/>
    <lineage>
        <taxon>Eukaryota</taxon>
        <taxon>Fungi</taxon>
        <taxon>Fungi incertae sedis</taxon>
        <taxon>Mucoromycota</taxon>
        <taxon>Glomeromycotina</taxon>
        <taxon>Glomeromycetes</taxon>
        <taxon>Glomerales</taxon>
        <taxon>Glomeraceae</taxon>
        <taxon>Rhizophagus</taxon>
    </lineage>
</organism>
<evidence type="ECO:0000313" key="1">
    <source>
        <dbReference type="EMBL" id="GES97372.1"/>
    </source>
</evidence>
<reference evidence="1" key="1">
    <citation type="submission" date="2019-10" db="EMBL/GenBank/DDBJ databases">
        <title>Conservation and host-specific expression of non-tandemly repeated heterogenous ribosome RNA gene in arbuscular mycorrhizal fungi.</title>
        <authorList>
            <person name="Maeda T."/>
            <person name="Kobayashi Y."/>
            <person name="Nakagawa T."/>
            <person name="Ezawa T."/>
            <person name="Yamaguchi K."/>
            <person name="Bino T."/>
            <person name="Nishimoto Y."/>
            <person name="Shigenobu S."/>
            <person name="Kawaguchi M."/>
        </authorList>
    </citation>
    <scope>NUCLEOTIDE SEQUENCE</scope>
    <source>
        <strain evidence="1">HR1</strain>
    </source>
</reference>
<name>A0A8H3QZL7_9GLOM</name>